<dbReference type="Proteomes" id="UP000611554">
    <property type="component" value="Unassembled WGS sequence"/>
</dbReference>
<comment type="caution">
    <text evidence="2">The sequence shown here is derived from an EMBL/GenBank/DDBJ whole genome shotgun (WGS) entry which is preliminary data.</text>
</comment>
<evidence type="ECO:0000256" key="1">
    <source>
        <dbReference type="SAM" id="MobiDB-lite"/>
    </source>
</evidence>
<gene>
    <name evidence="2" type="ORF">GCM10010140_46820</name>
</gene>
<organism evidence="2 3">
    <name type="scientific">Streptosporangium pseudovulgare</name>
    <dbReference type="NCBI Taxonomy" id="35765"/>
    <lineage>
        <taxon>Bacteria</taxon>
        <taxon>Bacillati</taxon>
        <taxon>Actinomycetota</taxon>
        <taxon>Actinomycetes</taxon>
        <taxon>Streptosporangiales</taxon>
        <taxon>Streptosporangiaceae</taxon>
        <taxon>Streptosporangium</taxon>
    </lineage>
</organism>
<sequence>MSFNANARPSGNGGFWSPENLASRAEQAQQRAAAEQQAQHQDFLSAVGPAMVGIINGYMAQNRRAETAQVEQDFRQAFPNAGPGDFRQTVDTLTREGVLYEMLGTPGLMGQRTTSLFVLSNPWG</sequence>
<reference evidence="3" key="1">
    <citation type="journal article" date="2019" name="Int. J. Syst. Evol. Microbiol.">
        <title>The Global Catalogue of Microorganisms (GCM) 10K type strain sequencing project: providing services to taxonomists for standard genome sequencing and annotation.</title>
        <authorList>
            <consortium name="The Broad Institute Genomics Platform"/>
            <consortium name="The Broad Institute Genome Sequencing Center for Infectious Disease"/>
            <person name="Wu L."/>
            <person name="Ma J."/>
        </authorList>
    </citation>
    <scope>NUCLEOTIDE SEQUENCE [LARGE SCALE GENOMIC DNA]</scope>
    <source>
        <strain evidence="3">JCM 3115</strain>
    </source>
</reference>
<evidence type="ECO:0000313" key="2">
    <source>
        <dbReference type="EMBL" id="GGQ11303.1"/>
    </source>
</evidence>
<evidence type="ECO:0000313" key="3">
    <source>
        <dbReference type="Proteomes" id="UP000611554"/>
    </source>
</evidence>
<keyword evidence="3" id="KW-1185">Reference proteome</keyword>
<accession>A0ABQ2R6D9</accession>
<feature type="region of interest" description="Disordered" evidence="1">
    <location>
        <begin position="1"/>
        <end position="40"/>
    </location>
</feature>
<feature type="compositionally biased region" description="Low complexity" evidence="1">
    <location>
        <begin position="24"/>
        <end position="39"/>
    </location>
</feature>
<name>A0ABQ2R6D9_9ACTN</name>
<proteinExistence type="predicted"/>
<dbReference type="RefSeq" id="WP_189248603.1">
    <property type="nucleotide sequence ID" value="NZ_BMQJ01000012.1"/>
</dbReference>
<protein>
    <submittedName>
        <fullName evidence="2">Uncharacterized protein</fullName>
    </submittedName>
</protein>
<dbReference type="EMBL" id="BMQJ01000012">
    <property type="protein sequence ID" value="GGQ11303.1"/>
    <property type="molecule type" value="Genomic_DNA"/>
</dbReference>